<comment type="caution">
    <text evidence="1">The sequence shown here is derived from an EMBL/GenBank/DDBJ whole genome shotgun (WGS) entry which is preliminary data.</text>
</comment>
<sequence length="97" mass="10634">MVQLPNPTEDLDWGGYLGAIHEIFSVNANKTPDATCVVETKTSESPERRFTYKQIFEASNVLAHHLHEAGVTNGDVVMVWAHRSVDLVVAIMGTLVG</sequence>
<evidence type="ECO:0000313" key="1">
    <source>
        <dbReference type="EMBL" id="KAJ3472161.1"/>
    </source>
</evidence>
<keyword evidence="2" id="KW-1185">Reference proteome</keyword>
<proteinExistence type="predicted"/>
<gene>
    <name evidence="1" type="ORF">NLG97_g11233</name>
</gene>
<accession>A0ACC1QCT2</accession>
<name>A0ACC1QCT2_9HYPO</name>
<protein>
    <submittedName>
        <fullName evidence="1">Uncharacterized protein</fullName>
    </submittedName>
</protein>
<dbReference type="EMBL" id="JANAKD010003409">
    <property type="protein sequence ID" value="KAJ3472161.1"/>
    <property type="molecule type" value="Genomic_DNA"/>
</dbReference>
<evidence type="ECO:0000313" key="2">
    <source>
        <dbReference type="Proteomes" id="UP001148737"/>
    </source>
</evidence>
<dbReference type="Proteomes" id="UP001148737">
    <property type="component" value="Unassembled WGS sequence"/>
</dbReference>
<reference evidence="1" key="1">
    <citation type="submission" date="2022-07" db="EMBL/GenBank/DDBJ databases">
        <title>Genome Sequence of Lecanicillium saksenae.</title>
        <authorList>
            <person name="Buettner E."/>
        </authorList>
    </citation>
    <scope>NUCLEOTIDE SEQUENCE</scope>
    <source>
        <strain evidence="1">VT-O1</strain>
    </source>
</reference>
<organism evidence="1 2">
    <name type="scientific">Lecanicillium saksenae</name>
    <dbReference type="NCBI Taxonomy" id="468837"/>
    <lineage>
        <taxon>Eukaryota</taxon>
        <taxon>Fungi</taxon>
        <taxon>Dikarya</taxon>
        <taxon>Ascomycota</taxon>
        <taxon>Pezizomycotina</taxon>
        <taxon>Sordariomycetes</taxon>
        <taxon>Hypocreomycetidae</taxon>
        <taxon>Hypocreales</taxon>
        <taxon>Cordycipitaceae</taxon>
        <taxon>Lecanicillium</taxon>
    </lineage>
</organism>